<proteinExistence type="predicted"/>
<protein>
    <recommendedName>
        <fullName evidence="6">Lipoprotein</fullName>
    </recommendedName>
</protein>
<dbReference type="AlphaFoldDB" id="A0A173ZF39"/>
<reference evidence="2 4" key="1">
    <citation type="submission" date="2015-09" db="EMBL/GenBank/DDBJ databases">
        <authorList>
            <consortium name="Pathogen Informatics"/>
        </authorList>
    </citation>
    <scope>NUCLEOTIDE SEQUENCE [LARGE SCALE GENOMIC DNA]</scope>
    <source>
        <strain evidence="2 4">2789STDY5834842</strain>
    </source>
</reference>
<evidence type="ECO:0008006" key="6">
    <source>
        <dbReference type="Google" id="ProtNLM"/>
    </source>
</evidence>
<dbReference type="EMBL" id="CYZI01000002">
    <property type="protein sequence ID" value="CUN74289.1"/>
    <property type="molecule type" value="Genomic_DNA"/>
</dbReference>
<organism evidence="2 4">
    <name type="scientific">Phocaeicola vulgatus</name>
    <name type="common">Bacteroides vulgatus</name>
    <dbReference type="NCBI Taxonomy" id="821"/>
    <lineage>
        <taxon>Bacteria</taxon>
        <taxon>Pseudomonadati</taxon>
        <taxon>Bacteroidota</taxon>
        <taxon>Bacteroidia</taxon>
        <taxon>Bacteroidales</taxon>
        <taxon>Bacteroidaceae</taxon>
        <taxon>Phocaeicola</taxon>
    </lineage>
</organism>
<sequence length="514" mass="56839">MTITVVCRKSKIAWLLLPCVLLLASCGKRQVTKSATVEAQQTAGKIRQGWATACRPLTITSEGMETGLPDIGVYMHLADATDTERNAFYGVPFIYDNGRYVAQKHHTVTADTLAAIYTCFPYRQGLAADDSLVLAAPFGENLYAVETARHIGKEISVEMDWRSSMVLLCIGCESDRLQERLDGLALTGENLCGQAVYQPYLGKWRPVGKGGTLNATDADCLLNNGRKHDFYLVPTDTEGAVTIAATIDGHPYAVRTTLPPMQAGSLVRLNLRKGKEGLAVNGSWVETRRKLRYQPVQRVDSVEVGHYLQKDGGICPQRDSNSIAMVVETDGRHGKAVALRDSEGRYCYSGKVLTSGKTFQTIDGKRKEGVINPRQTDEIVDENKLIFTSGMPYGEQCAFGYADGADLTQSLIDKYRQTEHAYRRNGGLLARKEMLAEVEQHPGSYVPSLAELAQLYHHRQLGETVGCEPMRGEYLTVSESSDKTFYLIDMENGIVTGTLSKQYASLRLRLFYLF</sequence>
<dbReference type="EMBL" id="RWHZ01000022">
    <property type="protein sequence ID" value="TSE48827.1"/>
    <property type="molecule type" value="Genomic_DNA"/>
</dbReference>
<evidence type="ECO:0000256" key="1">
    <source>
        <dbReference type="SAM" id="SignalP"/>
    </source>
</evidence>
<evidence type="ECO:0000313" key="4">
    <source>
        <dbReference type="Proteomes" id="UP000095333"/>
    </source>
</evidence>
<evidence type="ECO:0000313" key="2">
    <source>
        <dbReference type="EMBL" id="CUN74289.1"/>
    </source>
</evidence>
<dbReference type="Proteomes" id="UP000095333">
    <property type="component" value="Unassembled WGS sequence"/>
</dbReference>
<evidence type="ECO:0000313" key="3">
    <source>
        <dbReference type="EMBL" id="TSE48827.1"/>
    </source>
</evidence>
<name>A0A173ZF39_PHOVU</name>
<dbReference type="RefSeq" id="WP_057249642.1">
    <property type="nucleotide sequence ID" value="NZ_CYZI01000002.1"/>
</dbReference>
<accession>A0A173ZF39</accession>
<dbReference type="Proteomes" id="UP000408523">
    <property type="component" value="Unassembled WGS sequence"/>
</dbReference>
<gene>
    <name evidence="3" type="ORF">EH214_01982</name>
    <name evidence="2" type="ORF">ERS852457_00760</name>
</gene>
<feature type="chain" id="PRO_5036007841" description="Lipoprotein" evidence="1">
    <location>
        <begin position="25"/>
        <end position="514"/>
    </location>
</feature>
<keyword evidence="1" id="KW-0732">Signal</keyword>
<evidence type="ECO:0000313" key="5">
    <source>
        <dbReference type="Proteomes" id="UP000408523"/>
    </source>
</evidence>
<feature type="signal peptide" evidence="1">
    <location>
        <begin position="1"/>
        <end position="24"/>
    </location>
</feature>
<reference evidence="3 5" key="2">
    <citation type="journal article" date="2019" name="Nat. Commun.">
        <title>Gram positive-like bacteriocins with broad spectrum anti-Bacteroidales activity encoded on mobile elements of the human gut microbiota.</title>
        <authorList>
            <person name="Bechon N."/>
            <person name="Coyne M.J.Jr."/>
            <person name="Laclare-Mceneany V."/>
            <person name="Chatzidaki-Livanis M."/>
            <person name="Ghigo J.-M."/>
            <person name="Comstock L.E."/>
        </authorList>
    </citation>
    <scope>NUCLEOTIDE SEQUENCE [LARGE SCALE GENOMIC DNA]</scope>
    <source>
        <strain evidence="3 5">CL01T12C17</strain>
    </source>
</reference>